<evidence type="ECO:0000259" key="2">
    <source>
        <dbReference type="Pfam" id="PF00419"/>
    </source>
</evidence>
<dbReference type="Proteomes" id="UP000270487">
    <property type="component" value="Chromosome"/>
</dbReference>
<dbReference type="RefSeq" id="WP_024484104.1">
    <property type="nucleotide sequence ID" value="NZ_CAMISF010000006.1"/>
</dbReference>
<organism evidence="3 5">
    <name type="scientific">Serratia fonticola</name>
    <dbReference type="NCBI Taxonomy" id="47917"/>
    <lineage>
        <taxon>Bacteria</taxon>
        <taxon>Pseudomonadati</taxon>
        <taxon>Pseudomonadota</taxon>
        <taxon>Gammaproteobacteria</taxon>
        <taxon>Enterobacterales</taxon>
        <taxon>Yersiniaceae</taxon>
        <taxon>Serratia</taxon>
    </lineage>
</organism>
<feature type="signal peptide" evidence="1">
    <location>
        <begin position="1"/>
        <end position="24"/>
    </location>
</feature>
<proteinExistence type="predicted"/>
<feature type="chain" id="PRO_5044542309" evidence="1">
    <location>
        <begin position="25"/>
        <end position="183"/>
    </location>
</feature>
<dbReference type="InterPro" id="IPR008966">
    <property type="entry name" value="Adhesion_dom_sf"/>
</dbReference>
<accession>A0A0F7HB19</accession>
<dbReference type="GeneID" id="30321045"/>
<gene>
    <name evidence="4" type="ORF">NCTC12965_07868</name>
    <name evidence="3" type="ORF">NCTC13193_01006</name>
</gene>
<dbReference type="InterPro" id="IPR036937">
    <property type="entry name" value="Adhesion_dom_fimbrial_sf"/>
</dbReference>
<dbReference type="InterPro" id="IPR050263">
    <property type="entry name" value="Bact_Fimbrial_Adh_Pro"/>
</dbReference>
<feature type="domain" description="Fimbrial-type adhesion" evidence="2">
    <location>
        <begin position="32"/>
        <end position="182"/>
    </location>
</feature>
<keyword evidence="1" id="KW-0732">Signal</keyword>
<reference evidence="3 5" key="1">
    <citation type="submission" date="2018-12" db="EMBL/GenBank/DDBJ databases">
        <authorList>
            <consortium name="Pathogen Informatics"/>
        </authorList>
    </citation>
    <scope>NUCLEOTIDE SEQUENCE [LARGE SCALE GENOMIC DNA]</scope>
    <source>
        <strain evidence="4">NCTC12965</strain>
        <strain evidence="3 5">NCTC13193</strain>
    </source>
</reference>
<evidence type="ECO:0000313" key="5">
    <source>
        <dbReference type="Proteomes" id="UP000270487"/>
    </source>
</evidence>
<dbReference type="GO" id="GO:0009289">
    <property type="term" value="C:pilus"/>
    <property type="evidence" value="ECO:0007669"/>
    <property type="project" value="InterPro"/>
</dbReference>
<dbReference type="KEGG" id="sfw:WN53_12790"/>
<dbReference type="GO" id="GO:0043709">
    <property type="term" value="P:cell adhesion involved in single-species biofilm formation"/>
    <property type="evidence" value="ECO:0007669"/>
    <property type="project" value="TreeGrafter"/>
</dbReference>
<name>A0A0F7HB19_SERFO</name>
<dbReference type="EMBL" id="LR134492">
    <property type="protein sequence ID" value="VEI64116.1"/>
    <property type="molecule type" value="Genomic_DNA"/>
</dbReference>
<dbReference type="EMBL" id="CABEEZ010000155">
    <property type="protein sequence ID" value="VTR58964.1"/>
    <property type="molecule type" value="Genomic_DNA"/>
</dbReference>
<dbReference type="AlphaFoldDB" id="A0A0F7HB19"/>
<dbReference type="PANTHER" id="PTHR33420:SF5">
    <property type="entry name" value="FIMBRIAL SUBUNIT"/>
    <property type="match status" value="1"/>
</dbReference>
<dbReference type="Gene3D" id="2.60.40.1090">
    <property type="entry name" value="Fimbrial-type adhesion domain"/>
    <property type="match status" value="1"/>
</dbReference>
<protein>
    <submittedName>
        <fullName evidence="3">Fimbrial protein BcfE</fullName>
    </submittedName>
</protein>
<dbReference type="Pfam" id="PF00419">
    <property type="entry name" value="Fimbrial"/>
    <property type="match status" value="1"/>
</dbReference>
<dbReference type="InterPro" id="IPR000259">
    <property type="entry name" value="Adhesion_dom_fimbrial"/>
</dbReference>
<evidence type="ECO:0000313" key="4">
    <source>
        <dbReference type="EMBL" id="VTR58964.1"/>
    </source>
</evidence>
<dbReference type="PANTHER" id="PTHR33420">
    <property type="entry name" value="FIMBRIAL SUBUNIT ELFA-RELATED"/>
    <property type="match status" value="1"/>
</dbReference>
<evidence type="ECO:0000256" key="1">
    <source>
        <dbReference type="SAM" id="SignalP"/>
    </source>
</evidence>
<dbReference type="SUPFAM" id="SSF49401">
    <property type="entry name" value="Bacterial adhesins"/>
    <property type="match status" value="1"/>
</dbReference>
<evidence type="ECO:0000313" key="3">
    <source>
        <dbReference type="EMBL" id="VEI64116.1"/>
    </source>
</evidence>
<sequence>MRKSIFTLAPAALVLLAVAGNTQAATNAQLTVTANVVAATCDISLSTNSLDLGNFSPKQFTGVLTPIPASQKQFTVGLNNCEAPVAAADTANLLVSGQTLAANSNIFNSTGTNTGIMLSEVSKPNVYIKAGDKIQVAAAGATPAASDFNAKTVSLQVGLASTSADKTNIGAVKAPILFAFSYN</sequence>